<dbReference type="Pfam" id="PF01636">
    <property type="entry name" value="APH"/>
    <property type="match status" value="1"/>
</dbReference>
<proteinExistence type="predicted"/>
<feature type="domain" description="Protein kinase" evidence="1">
    <location>
        <begin position="1"/>
        <end position="278"/>
    </location>
</feature>
<dbReference type="GeneID" id="93503966"/>
<sequence>MLGKDALSETHRALLDSWFASWKVVADHSWPLQDTTVLRIRADGGDFIVKASRTSHHIDREIAAHRSFLSSSTVAVPRLVHADVEEKVLVATYLPGELVEGTAAEWTPSTYLKAGQALDALLVPGDVSPDYVDRLRDRGLRSVADAAGLVSAGHLDELGKRLMRTASRPVRLSFTHGDYHPRNWLLHDGEFAVIDFGRAEQRHWTSDLVRLQSQQFSARPDLAAAFTTGLGRDFGEEDIEVLELEWMYQAITTVVWAHGIGDSPFEEHGRRMIARMMS</sequence>
<name>A0ABW7TIH3_9NOCA</name>
<accession>A0ABW7TIH3</accession>
<dbReference type="Gene3D" id="3.90.1200.10">
    <property type="match status" value="1"/>
</dbReference>
<keyword evidence="3" id="KW-1185">Reference proteome</keyword>
<protein>
    <submittedName>
        <fullName evidence="2">Phosphotransferase family protein</fullName>
    </submittedName>
</protein>
<dbReference type="PROSITE" id="PS50011">
    <property type="entry name" value="PROTEIN_KINASE_DOM"/>
    <property type="match status" value="1"/>
</dbReference>
<evidence type="ECO:0000313" key="2">
    <source>
        <dbReference type="EMBL" id="MFI1460833.1"/>
    </source>
</evidence>
<organism evidence="2 3">
    <name type="scientific">Nocardia carnea</name>
    <dbReference type="NCBI Taxonomy" id="37328"/>
    <lineage>
        <taxon>Bacteria</taxon>
        <taxon>Bacillati</taxon>
        <taxon>Actinomycetota</taxon>
        <taxon>Actinomycetes</taxon>
        <taxon>Mycobacteriales</taxon>
        <taxon>Nocardiaceae</taxon>
        <taxon>Nocardia</taxon>
    </lineage>
</organism>
<dbReference type="Proteomes" id="UP001611263">
    <property type="component" value="Unassembled WGS sequence"/>
</dbReference>
<dbReference type="RefSeq" id="WP_231508688.1">
    <property type="nucleotide sequence ID" value="NZ_JBIRUQ010000002.1"/>
</dbReference>
<dbReference type="InterPro" id="IPR000719">
    <property type="entry name" value="Prot_kinase_dom"/>
</dbReference>
<gene>
    <name evidence="2" type="ORF">ACH4WX_08915</name>
</gene>
<evidence type="ECO:0000259" key="1">
    <source>
        <dbReference type="PROSITE" id="PS50011"/>
    </source>
</evidence>
<dbReference type="InterPro" id="IPR011009">
    <property type="entry name" value="Kinase-like_dom_sf"/>
</dbReference>
<evidence type="ECO:0000313" key="3">
    <source>
        <dbReference type="Proteomes" id="UP001611263"/>
    </source>
</evidence>
<dbReference type="EMBL" id="JBIRUQ010000002">
    <property type="protein sequence ID" value="MFI1460833.1"/>
    <property type="molecule type" value="Genomic_DNA"/>
</dbReference>
<comment type="caution">
    <text evidence="2">The sequence shown here is derived from an EMBL/GenBank/DDBJ whole genome shotgun (WGS) entry which is preliminary data.</text>
</comment>
<dbReference type="InterPro" id="IPR002575">
    <property type="entry name" value="Aminoglycoside_PTrfase"/>
</dbReference>
<reference evidence="2 3" key="1">
    <citation type="submission" date="2024-10" db="EMBL/GenBank/DDBJ databases">
        <title>The Natural Products Discovery Center: Release of the First 8490 Sequenced Strains for Exploring Actinobacteria Biosynthetic Diversity.</title>
        <authorList>
            <person name="Kalkreuter E."/>
            <person name="Kautsar S.A."/>
            <person name="Yang D."/>
            <person name="Bader C.D."/>
            <person name="Teijaro C.N."/>
            <person name="Fluegel L."/>
            <person name="Davis C.M."/>
            <person name="Simpson J.R."/>
            <person name="Lauterbach L."/>
            <person name="Steele A.D."/>
            <person name="Gui C."/>
            <person name="Meng S."/>
            <person name="Li G."/>
            <person name="Viehrig K."/>
            <person name="Ye F."/>
            <person name="Su P."/>
            <person name="Kiefer A.F."/>
            <person name="Nichols A."/>
            <person name="Cepeda A.J."/>
            <person name="Yan W."/>
            <person name="Fan B."/>
            <person name="Jiang Y."/>
            <person name="Adhikari A."/>
            <person name="Zheng C.-J."/>
            <person name="Schuster L."/>
            <person name="Cowan T.M."/>
            <person name="Smanski M.J."/>
            <person name="Chevrette M.G."/>
            <person name="De Carvalho L.P.S."/>
            <person name="Shen B."/>
        </authorList>
    </citation>
    <scope>NUCLEOTIDE SEQUENCE [LARGE SCALE GENOMIC DNA]</scope>
    <source>
        <strain evidence="2 3">NPDC020568</strain>
    </source>
</reference>
<dbReference type="SUPFAM" id="SSF56112">
    <property type="entry name" value="Protein kinase-like (PK-like)"/>
    <property type="match status" value="1"/>
</dbReference>